<organism evidence="3">
    <name type="scientific">Chlamydomonas chlamydogama</name>
    <dbReference type="NCBI Taxonomy" id="225041"/>
    <lineage>
        <taxon>Eukaryota</taxon>
        <taxon>Viridiplantae</taxon>
        <taxon>Chlorophyta</taxon>
        <taxon>core chlorophytes</taxon>
        <taxon>Chlorophyceae</taxon>
        <taxon>CS clade</taxon>
        <taxon>Chlamydomonadales</taxon>
        <taxon>Chlamydomonadaceae</taxon>
        <taxon>Chlamydomonas</taxon>
    </lineage>
</organism>
<reference evidence="3" key="1">
    <citation type="submission" date="2021-01" db="EMBL/GenBank/DDBJ databases">
        <authorList>
            <person name="Corre E."/>
            <person name="Pelletier E."/>
            <person name="Niang G."/>
            <person name="Scheremetjew M."/>
            <person name="Finn R."/>
            <person name="Kale V."/>
            <person name="Holt S."/>
            <person name="Cochrane G."/>
            <person name="Meng A."/>
            <person name="Brown T."/>
            <person name="Cohen L."/>
        </authorList>
    </citation>
    <scope>NUCLEOTIDE SEQUENCE</scope>
    <source>
        <strain evidence="3">SAG 11-48b</strain>
    </source>
</reference>
<feature type="region of interest" description="Disordered" evidence="1">
    <location>
        <begin position="70"/>
        <end position="107"/>
    </location>
</feature>
<protein>
    <submittedName>
        <fullName evidence="3">Uncharacterized protein</fullName>
    </submittedName>
</protein>
<feature type="transmembrane region" description="Helical" evidence="2">
    <location>
        <begin position="131"/>
        <end position="157"/>
    </location>
</feature>
<gene>
    <name evidence="3" type="ORF">CCHL1392_LOCUS582</name>
</gene>
<keyword evidence="2" id="KW-1133">Transmembrane helix</keyword>
<evidence type="ECO:0000256" key="2">
    <source>
        <dbReference type="SAM" id="Phobius"/>
    </source>
</evidence>
<keyword evidence="2" id="KW-0472">Membrane</keyword>
<evidence type="ECO:0000256" key="1">
    <source>
        <dbReference type="SAM" id="MobiDB-lite"/>
    </source>
</evidence>
<sequence length="199" mass="20881">MSDDAKQKLREVLEDVLSDDRTSLTDFEAVVNALWDKRIRTKGALRDVSEQELKDCGLDALASVIQHRLRAPPPPQASDQSGASAGASGGTNTGSMPGAPSAPALPAQAGGGDVIVQRGGMAKLKKILAKVYAFLNTPCGLLAVVVTLVLGIIALVLCSAYSRGWHAGAESARPLKGVHQHLMLLVFSSSFLATRKSPQ</sequence>
<accession>A0A7S2QTT5</accession>
<feature type="compositionally biased region" description="Low complexity" evidence="1">
    <location>
        <begin position="77"/>
        <end position="86"/>
    </location>
</feature>
<dbReference type="AlphaFoldDB" id="A0A7S2QTT5"/>
<dbReference type="EMBL" id="HBHD01001097">
    <property type="protein sequence ID" value="CAD9651760.1"/>
    <property type="molecule type" value="Transcribed_RNA"/>
</dbReference>
<name>A0A7S2QTT5_9CHLO</name>
<proteinExistence type="predicted"/>
<keyword evidence="2" id="KW-0812">Transmembrane</keyword>
<evidence type="ECO:0000313" key="3">
    <source>
        <dbReference type="EMBL" id="CAD9651760.1"/>
    </source>
</evidence>